<protein>
    <submittedName>
        <fullName evidence="1">Uncharacterized protein</fullName>
    </submittedName>
</protein>
<reference evidence="1 2" key="1">
    <citation type="journal article" date="2021" name="BMC Biol.">
        <title>Horizontally acquired antibacterial genes associated with adaptive radiation of ladybird beetles.</title>
        <authorList>
            <person name="Li H.S."/>
            <person name="Tang X.F."/>
            <person name="Huang Y.H."/>
            <person name="Xu Z.Y."/>
            <person name="Chen M.L."/>
            <person name="Du X.Y."/>
            <person name="Qiu B.Y."/>
            <person name="Chen P.T."/>
            <person name="Zhang W."/>
            <person name="Slipinski A."/>
            <person name="Escalona H.E."/>
            <person name="Waterhouse R.M."/>
            <person name="Zwick A."/>
            <person name="Pang H."/>
        </authorList>
    </citation>
    <scope>NUCLEOTIDE SEQUENCE [LARGE SCALE GENOMIC DNA]</scope>
    <source>
        <strain evidence="1">SYSU2018</strain>
    </source>
</reference>
<gene>
    <name evidence="1" type="ORF">HHI36_022720</name>
</gene>
<evidence type="ECO:0000313" key="2">
    <source>
        <dbReference type="Proteomes" id="UP001516400"/>
    </source>
</evidence>
<name>A0ABD2N102_9CUCU</name>
<dbReference type="EMBL" id="JABFTP020000042">
    <property type="protein sequence ID" value="KAL3272237.1"/>
    <property type="molecule type" value="Genomic_DNA"/>
</dbReference>
<dbReference type="Proteomes" id="UP001516400">
    <property type="component" value="Unassembled WGS sequence"/>
</dbReference>
<accession>A0ABD2N102</accession>
<proteinExistence type="predicted"/>
<keyword evidence="2" id="KW-1185">Reference proteome</keyword>
<organism evidence="1 2">
    <name type="scientific">Cryptolaemus montrouzieri</name>
    <dbReference type="NCBI Taxonomy" id="559131"/>
    <lineage>
        <taxon>Eukaryota</taxon>
        <taxon>Metazoa</taxon>
        <taxon>Ecdysozoa</taxon>
        <taxon>Arthropoda</taxon>
        <taxon>Hexapoda</taxon>
        <taxon>Insecta</taxon>
        <taxon>Pterygota</taxon>
        <taxon>Neoptera</taxon>
        <taxon>Endopterygota</taxon>
        <taxon>Coleoptera</taxon>
        <taxon>Polyphaga</taxon>
        <taxon>Cucujiformia</taxon>
        <taxon>Coccinelloidea</taxon>
        <taxon>Coccinellidae</taxon>
        <taxon>Scymninae</taxon>
        <taxon>Scymnini</taxon>
        <taxon>Cryptolaemus</taxon>
    </lineage>
</organism>
<dbReference type="AlphaFoldDB" id="A0ABD2N102"/>
<evidence type="ECO:0000313" key="1">
    <source>
        <dbReference type="EMBL" id="KAL3272237.1"/>
    </source>
</evidence>
<comment type="caution">
    <text evidence="1">The sequence shown here is derived from an EMBL/GenBank/DDBJ whole genome shotgun (WGS) entry which is preliminary data.</text>
</comment>
<sequence>MKTYGFYQKIHEPTYRINECRSTIDNIFVNNNTPVQGRVVPTTLSSHDAKYFRLSAVQKRCTAQKPVKRRIYFQSKMSAFRAKMETVDWTELYQVFDPNLAYNRFL</sequence>